<feature type="transmembrane region" description="Helical" evidence="1">
    <location>
        <begin position="45"/>
        <end position="65"/>
    </location>
</feature>
<gene>
    <name evidence="3" type="primary">dpiB_2</name>
    <name evidence="3" type="ORF">ERS132539_01628</name>
</gene>
<protein>
    <submittedName>
        <fullName evidence="3">Putative sensor histidine kinase BlpH</fullName>
        <ecNumber evidence="3">2.7.13.3</ecNumber>
    </submittedName>
</protein>
<evidence type="ECO:0000256" key="1">
    <source>
        <dbReference type="SAM" id="Phobius"/>
    </source>
</evidence>
<dbReference type="GO" id="GO:0042802">
    <property type="term" value="F:identical protein binding"/>
    <property type="evidence" value="ECO:0007669"/>
    <property type="project" value="TreeGrafter"/>
</dbReference>
<feature type="transmembrane region" description="Helical" evidence="1">
    <location>
        <begin position="77"/>
        <end position="102"/>
    </location>
</feature>
<dbReference type="Pfam" id="PF14501">
    <property type="entry name" value="HATPase_c_5"/>
    <property type="match status" value="1"/>
</dbReference>
<dbReference type="AlphaFoldDB" id="A0A0Z8PER7"/>
<feature type="transmembrane region" description="Helical" evidence="1">
    <location>
        <begin position="114"/>
        <end position="133"/>
    </location>
</feature>
<feature type="transmembrane region" description="Helical" evidence="1">
    <location>
        <begin position="191"/>
        <end position="215"/>
    </location>
</feature>
<keyword evidence="1" id="KW-0812">Transmembrane</keyword>
<dbReference type="InterPro" id="IPR032834">
    <property type="entry name" value="NatK-like_C"/>
</dbReference>
<dbReference type="InterPro" id="IPR036890">
    <property type="entry name" value="HATPase_C_sf"/>
</dbReference>
<evidence type="ECO:0000313" key="3">
    <source>
        <dbReference type="EMBL" id="CYW44391.1"/>
    </source>
</evidence>
<dbReference type="Gene3D" id="3.30.565.10">
    <property type="entry name" value="Histidine kinase-like ATPase, C-terminal domain"/>
    <property type="match status" value="1"/>
</dbReference>
<feature type="transmembrane region" description="Helical" evidence="1">
    <location>
        <begin position="153"/>
        <end position="171"/>
    </location>
</feature>
<dbReference type="EC" id="2.7.13.3" evidence="3"/>
<dbReference type="PANTHER" id="PTHR40448">
    <property type="entry name" value="TWO-COMPONENT SENSOR HISTIDINE KINASE"/>
    <property type="match status" value="1"/>
</dbReference>
<evidence type="ECO:0000259" key="2">
    <source>
        <dbReference type="Pfam" id="PF14501"/>
    </source>
</evidence>
<keyword evidence="1" id="KW-0472">Membrane</keyword>
<dbReference type="RefSeq" id="WP_044766664.1">
    <property type="nucleotide sequence ID" value="NZ_CEIH01000030.1"/>
</dbReference>
<dbReference type="Proteomes" id="UP000069526">
    <property type="component" value="Unassembled WGS sequence"/>
</dbReference>
<dbReference type="SUPFAM" id="SSF55874">
    <property type="entry name" value="ATPase domain of HSP90 chaperone/DNA topoisomerase II/histidine kinase"/>
    <property type="match status" value="1"/>
</dbReference>
<keyword evidence="3" id="KW-0808">Transferase</keyword>
<reference evidence="3 4" key="1">
    <citation type="submission" date="2016-02" db="EMBL/GenBank/DDBJ databases">
        <authorList>
            <consortium name="Pathogen Informatics"/>
        </authorList>
    </citation>
    <scope>NUCLEOTIDE SEQUENCE [LARGE SCALE GENOMIC DNA]</scope>
    <source>
        <strain evidence="3 4">SS1013</strain>
    </source>
</reference>
<proteinExistence type="predicted"/>
<feature type="domain" description="Sensor histidine kinase NatK-like C-terminal" evidence="2">
    <location>
        <begin position="340"/>
        <end position="442"/>
    </location>
</feature>
<keyword evidence="3" id="KW-0418">Kinase</keyword>
<dbReference type="GO" id="GO:0004673">
    <property type="term" value="F:protein histidine kinase activity"/>
    <property type="evidence" value="ECO:0007669"/>
    <property type="project" value="UniProtKB-EC"/>
</dbReference>
<dbReference type="PANTHER" id="PTHR40448:SF1">
    <property type="entry name" value="TWO-COMPONENT SENSOR HISTIDINE KINASE"/>
    <property type="match status" value="1"/>
</dbReference>
<name>A0A0Z8PER7_STRSU</name>
<dbReference type="EMBL" id="FIJK01000042">
    <property type="protein sequence ID" value="CYW44391.1"/>
    <property type="molecule type" value="Genomic_DNA"/>
</dbReference>
<sequence>MIHFQAIQFVSWLIKLFIFQTVSQYRFKYHNLLLIPMIIAIVDYFYYEAIFWGEIFFLPIIAIFIKYNNNWNWTQYFFYSFFTLSLDDILMRISTIYFQFIFRVSYEEIIRHAWSGWIPMVLIPIFYLAFFSVSKLDIEAIHDSARINNLYKIIVKFNISLILYSFLNYTLSSLSALEYYGIFENPFNDIYYQRLILFCYFPIFLGFLFYINYIVKTEQNNKIQKIKDTQIRAMKTYSNHVESLYKEIRNFRHDYSNLLISLNESINSKDISSVKDIYDTVLATTSNKFKHSKYDIANLSNLQNTAMKSILSAKLIEAQNYGIELNVEIEESISEPNSIELVEFLQMLSIFLDNAIEAALESSIPKLSFVYFEEHSHKIIVIENSIKNDSIDTKKIFQEGYSTKGTDRGLGLSNVQEILQRNPNIVLKTDSQSYLFKQELIILEKK</sequence>
<organism evidence="3 4">
    <name type="scientific">Streptococcus suis</name>
    <dbReference type="NCBI Taxonomy" id="1307"/>
    <lineage>
        <taxon>Bacteria</taxon>
        <taxon>Bacillati</taxon>
        <taxon>Bacillota</taxon>
        <taxon>Bacilli</taxon>
        <taxon>Lactobacillales</taxon>
        <taxon>Streptococcaceae</taxon>
        <taxon>Streptococcus</taxon>
    </lineage>
</organism>
<accession>A0A0Z8PER7</accession>
<evidence type="ECO:0000313" key="4">
    <source>
        <dbReference type="Proteomes" id="UP000069526"/>
    </source>
</evidence>
<keyword evidence="1" id="KW-1133">Transmembrane helix</keyword>